<dbReference type="PROSITE" id="PS51257">
    <property type="entry name" value="PROKAR_LIPOPROTEIN"/>
    <property type="match status" value="1"/>
</dbReference>
<sequence>MNDSARVRRRPVLLAAAAAPLLGATLTGCSSDTIGKRLGDDRADADPDAGVRWRAVRTEERLLAVHIATVSRHDRLRDRIAPFAEHHRRHLEALLDDGPLPFLLRPEIDPSSADDVFELSVGTLELPDVASAAAGALAALVDAERSASEAHLASCLRAAGPDLAALLSSIAAAEATHETALERA</sequence>
<dbReference type="AlphaFoldDB" id="A0A6L9S4T8"/>
<evidence type="ECO:0000313" key="1">
    <source>
        <dbReference type="EMBL" id="NEE00027.1"/>
    </source>
</evidence>
<evidence type="ECO:0008006" key="3">
    <source>
        <dbReference type="Google" id="ProtNLM"/>
    </source>
</evidence>
<proteinExistence type="predicted"/>
<name>A0A6L9S4T8_9ACTN</name>
<evidence type="ECO:0000313" key="2">
    <source>
        <dbReference type="Proteomes" id="UP000475214"/>
    </source>
</evidence>
<accession>A0A6L9S4T8</accession>
<comment type="caution">
    <text evidence="1">The sequence shown here is derived from an EMBL/GenBank/DDBJ whole genome shotgun (WGS) entry which is preliminary data.</text>
</comment>
<dbReference type="RefSeq" id="WP_163735006.1">
    <property type="nucleotide sequence ID" value="NZ_JAAGOA010000004.1"/>
</dbReference>
<dbReference type="Proteomes" id="UP000475214">
    <property type="component" value="Unassembled WGS sequence"/>
</dbReference>
<organism evidence="1 2">
    <name type="scientific">Phytoactinopolyspora halotolerans</name>
    <dbReference type="NCBI Taxonomy" id="1981512"/>
    <lineage>
        <taxon>Bacteria</taxon>
        <taxon>Bacillati</taxon>
        <taxon>Actinomycetota</taxon>
        <taxon>Actinomycetes</taxon>
        <taxon>Jiangellales</taxon>
        <taxon>Jiangellaceae</taxon>
        <taxon>Phytoactinopolyspora</taxon>
    </lineage>
</organism>
<dbReference type="EMBL" id="JAAGOA010000004">
    <property type="protein sequence ID" value="NEE00027.1"/>
    <property type="molecule type" value="Genomic_DNA"/>
</dbReference>
<dbReference type="SUPFAM" id="SSF47240">
    <property type="entry name" value="Ferritin-like"/>
    <property type="match status" value="1"/>
</dbReference>
<reference evidence="1 2" key="1">
    <citation type="submission" date="2020-02" db="EMBL/GenBank/DDBJ databases">
        <authorList>
            <person name="Li X.-J."/>
            <person name="Han X.-M."/>
        </authorList>
    </citation>
    <scope>NUCLEOTIDE SEQUENCE [LARGE SCALE GENOMIC DNA]</scope>
    <source>
        <strain evidence="1 2">CCTCC AB 2017055</strain>
    </source>
</reference>
<protein>
    <recommendedName>
        <fullName evidence="3">Ferritin-like domain-containing protein</fullName>
    </recommendedName>
</protein>
<dbReference type="InterPro" id="IPR009078">
    <property type="entry name" value="Ferritin-like_SF"/>
</dbReference>
<keyword evidence="2" id="KW-1185">Reference proteome</keyword>
<gene>
    <name evidence="1" type="ORF">G1H10_07570</name>
</gene>